<sequence>MPEVDTGKAGRDGEEKGRARRRRLVRQQQGETQSMVTGEGKQDDEPKEEIKVVGRQTMRRESPLREDREGERHTRKPATFQEESGSSRYVKGAGEENVINSRKGTEDHKAGKSYLGTN</sequence>
<feature type="region of interest" description="Disordered" evidence="1">
    <location>
        <begin position="1"/>
        <end position="118"/>
    </location>
</feature>
<dbReference type="AlphaFoldDB" id="A0AAV7UXL5"/>
<dbReference type="EMBL" id="JANPWB010000004">
    <property type="protein sequence ID" value="KAJ1193272.1"/>
    <property type="molecule type" value="Genomic_DNA"/>
</dbReference>
<accession>A0AAV7UXL5</accession>
<evidence type="ECO:0000256" key="1">
    <source>
        <dbReference type="SAM" id="MobiDB-lite"/>
    </source>
</evidence>
<keyword evidence="3" id="KW-1185">Reference proteome</keyword>
<evidence type="ECO:0000313" key="3">
    <source>
        <dbReference type="Proteomes" id="UP001066276"/>
    </source>
</evidence>
<protein>
    <submittedName>
        <fullName evidence="2">Uncharacterized protein</fullName>
    </submittedName>
</protein>
<name>A0AAV7UXL5_PLEWA</name>
<organism evidence="2 3">
    <name type="scientific">Pleurodeles waltl</name>
    <name type="common">Iberian ribbed newt</name>
    <dbReference type="NCBI Taxonomy" id="8319"/>
    <lineage>
        <taxon>Eukaryota</taxon>
        <taxon>Metazoa</taxon>
        <taxon>Chordata</taxon>
        <taxon>Craniata</taxon>
        <taxon>Vertebrata</taxon>
        <taxon>Euteleostomi</taxon>
        <taxon>Amphibia</taxon>
        <taxon>Batrachia</taxon>
        <taxon>Caudata</taxon>
        <taxon>Salamandroidea</taxon>
        <taxon>Salamandridae</taxon>
        <taxon>Pleurodelinae</taxon>
        <taxon>Pleurodeles</taxon>
    </lineage>
</organism>
<evidence type="ECO:0000313" key="2">
    <source>
        <dbReference type="EMBL" id="KAJ1193272.1"/>
    </source>
</evidence>
<feature type="compositionally biased region" description="Basic and acidic residues" evidence="1">
    <location>
        <begin position="40"/>
        <end position="72"/>
    </location>
</feature>
<comment type="caution">
    <text evidence="2">The sequence shown here is derived from an EMBL/GenBank/DDBJ whole genome shotgun (WGS) entry which is preliminary data.</text>
</comment>
<dbReference type="Proteomes" id="UP001066276">
    <property type="component" value="Chromosome 2_2"/>
</dbReference>
<reference evidence="2" key="1">
    <citation type="journal article" date="2022" name="bioRxiv">
        <title>Sequencing and chromosome-scale assembly of the giantPleurodeles waltlgenome.</title>
        <authorList>
            <person name="Brown T."/>
            <person name="Elewa A."/>
            <person name="Iarovenko S."/>
            <person name="Subramanian E."/>
            <person name="Araus A.J."/>
            <person name="Petzold A."/>
            <person name="Susuki M."/>
            <person name="Suzuki K.-i.T."/>
            <person name="Hayashi T."/>
            <person name="Toyoda A."/>
            <person name="Oliveira C."/>
            <person name="Osipova E."/>
            <person name="Leigh N.D."/>
            <person name="Simon A."/>
            <person name="Yun M.H."/>
        </authorList>
    </citation>
    <scope>NUCLEOTIDE SEQUENCE</scope>
    <source>
        <strain evidence="2">20211129_DDA</strain>
        <tissue evidence="2">Liver</tissue>
    </source>
</reference>
<feature type="compositionally biased region" description="Basic and acidic residues" evidence="1">
    <location>
        <begin position="1"/>
        <end position="17"/>
    </location>
</feature>
<proteinExistence type="predicted"/>
<gene>
    <name evidence="2" type="ORF">NDU88_002573</name>
</gene>